<gene>
    <name evidence="1" type="ORF">PENTCL1PPCAC_3744</name>
</gene>
<dbReference type="InterPro" id="IPR006954">
    <property type="entry name" value="Mlt-10-like"/>
</dbReference>
<name>A0AAV5SLM1_9BILA</name>
<comment type="caution">
    <text evidence="1">The sequence shown here is derived from an EMBL/GenBank/DDBJ whole genome shotgun (WGS) entry which is preliminary data.</text>
</comment>
<feature type="non-terminal residue" evidence="1">
    <location>
        <position position="1"/>
    </location>
</feature>
<organism evidence="1 2">
    <name type="scientific">Pristionchus entomophagus</name>
    <dbReference type="NCBI Taxonomy" id="358040"/>
    <lineage>
        <taxon>Eukaryota</taxon>
        <taxon>Metazoa</taxon>
        <taxon>Ecdysozoa</taxon>
        <taxon>Nematoda</taxon>
        <taxon>Chromadorea</taxon>
        <taxon>Rhabditida</taxon>
        <taxon>Rhabditina</taxon>
        <taxon>Diplogasteromorpha</taxon>
        <taxon>Diplogasteroidea</taxon>
        <taxon>Neodiplogasteridae</taxon>
        <taxon>Pristionchus</taxon>
    </lineage>
</organism>
<proteinExistence type="predicted"/>
<reference evidence="1" key="1">
    <citation type="submission" date="2023-10" db="EMBL/GenBank/DDBJ databases">
        <title>Genome assembly of Pristionchus species.</title>
        <authorList>
            <person name="Yoshida K."/>
            <person name="Sommer R.J."/>
        </authorList>
    </citation>
    <scope>NUCLEOTIDE SEQUENCE</scope>
    <source>
        <strain evidence="1">RS0144</strain>
    </source>
</reference>
<accession>A0AAV5SLM1</accession>
<evidence type="ECO:0000313" key="1">
    <source>
        <dbReference type="EMBL" id="GMS81568.1"/>
    </source>
</evidence>
<dbReference type="EMBL" id="BTSX01000001">
    <property type="protein sequence ID" value="GMS81568.1"/>
    <property type="molecule type" value="Genomic_DNA"/>
</dbReference>
<dbReference type="AlphaFoldDB" id="A0AAV5SLM1"/>
<protein>
    <submittedName>
        <fullName evidence="1">Uncharacterized protein</fullName>
    </submittedName>
</protein>
<sequence>IEARKSMRKMFTQKIASMQEGYVNGKAVNERRPLAMKDLDDLDEMNPKEMLAAAHHIDSSLIGDDKIMREPLKLMREAVKLGLMATGKNISDFADKTLSLTGASECESV</sequence>
<keyword evidence="2" id="KW-1185">Reference proteome</keyword>
<evidence type="ECO:0000313" key="2">
    <source>
        <dbReference type="Proteomes" id="UP001432027"/>
    </source>
</evidence>
<dbReference type="Pfam" id="PF04870">
    <property type="entry name" value="Moulting_cycle"/>
    <property type="match status" value="1"/>
</dbReference>
<dbReference type="Proteomes" id="UP001432027">
    <property type="component" value="Unassembled WGS sequence"/>
</dbReference>